<feature type="compositionally biased region" description="Polar residues" evidence="1">
    <location>
        <begin position="495"/>
        <end position="510"/>
    </location>
</feature>
<dbReference type="OrthoDB" id="5244978at2759"/>
<evidence type="ECO:0000256" key="2">
    <source>
        <dbReference type="SAM" id="Phobius"/>
    </source>
</evidence>
<feature type="compositionally biased region" description="Polar residues" evidence="1">
    <location>
        <begin position="157"/>
        <end position="171"/>
    </location>
</feature>
<keyword evidence="2" id="KW-1133">Transmembrane helix</keyword>
<feature type="region of interest" description="Disordered" evidence="1">
    <location>
        <begin position="148"/>
        <end position="210"/>
    </location>
</feature>
<feature type="transmembrane region" description="Helical" evidence="2">
    <location>
        <begin position="217"/>
        <end position="238"/>
    </location>
</feature>
<organism evidence="3 4">
    <name type="scientific">Sodiomyces alkalinus (strain CBS 110278 / VKM F-3762 / F11)</name>
    <name type="common">Alkaliphilic filamentous fungus</name>
    <dbReference type="NCBI Taxonomy" id="1314773"/>
    <lineage>
        <taxon>Eukaryota</taxon>
        <taxon>Fungi</taxon>
        <taxon>Dikarya</taxon>
        <taxon>Ascomycota</taxon>
        <taxon>Pezizomycotina</taxon>
        <taxon>Sordariomycetes</taxon>
        <taxon>Hypocreomycetidae</taxon>
        <taxon>Glomerellales</taxon>
        <taxon>Plectosphaerellaceae</taxon>
        <taxon>Sodiomyces</taxon>
    </lineage>
</organism>
<keyword evidence="4" id="KW-1185">Reference proteome</keyword>
<dbReference type="Proteomes" id="UP000272025">
    <property type="component" value="Unassembled WGS sequence"/>
</dbReference>
<feature type="compositionally biased region" description="Low complexity" evidence="1">
    <location>
        <begin position="332"/>
        <end position="345"/>
    </location>
</feature>
<name>A0A3N2Q9V1_SODAK</name>
<keyword evidence="2" id="KW-0812">Transmembrane</keyword>
<accession>A0A3N2Q9V1</accession>
<reference evidence="3 4" key="1">
    <citation type="journal article" date="2018" name="Mol. Ecol.">
        <title>The obligate alkalophilic soda-lake fungus Sodiomyces alkalinus has shifted to a protein diet.</title>
        <authorList>
            <person name="Grum-Grzhimaylo A.A."/>
            <person name="Falkoski D.L."/>
            <person name="van den Heuvel J."/>
            <person name="Valero-Jimenez C.A."/>
            <person name="Min B."/>
            <person name="Choi I.G."/>
            <person name="Lipzen A."/>
            <person name="Daum C.G."/>
            <person name="Aanen D.K."/>
            <person name="Tsang A."/>
            <person name="Henrissat B."/>
            <person name="Bilanenko E.N."/>
            <person name="de Vries R.P."/>
            <person name="van Kan J.A.L."/>
            <person name="Grigoriev I.V."/>
            <person name="Debets A.J.M."/>
        </authorList>
    </citation>
    <scope>NUCLEOTIDE SEQUENCE [LARGE SCALE GENOMIC DNA]</scope>
    <source>
        <strain evidence="3 4">F11</strain>
    </source>
</reference>
<evidence type="ECO:0000256" key="1">
    <source>
        <dbReference type="SAM" id="MobiDB-lite"/>
    </source>
</evidence>
<feature type="compositionally biased region" description="Polar residues" evidence="1">
    <location>
        <begin position="465"/>
        <end position="483"/>
    </location>
</feature>
<gene>
    <name evidence="3" type="ORF">SODALDRAFT_348199</name>
</gene>
<feature type="compositionally biased region" description="Gly residues" evidence="1">
    <location>
        <begin position="529"/>
        <end position="539"/>
    </location>
</feature>
<feature type="region of interest" description="Disordered" evidence="1">
    <location>
        <begin position="259"/>
        <end position="351"/>
    </location>
</feature>
<feature type="compositionally biased region" description="Basic and acidic residues" evidence="1">
    <location>
        <begin position="511"/>
        <end position="525"/>
    </location>
</feature>
<keyword evidence="2" id="KW-0472">Membrane</keyword>
<evidence type="ECO:0000313" key="4">
    <source>
        <dbReference type="Proteomes" id="UP000272025"/>
    </source>
</evidence>
<evidence type="ECO:0000313" key="3">
    <source>
        <dbReference type="EMBL" id="ROT43487.1"/>
    </source>
</evidence>
<sequence length="577" mass="60916">MTTSTNMDSRGDEASRGEDVCIDASEVGWGSIPSDVPNAPACVEECETQFLRRRVPEYDGNDLVPVCERLLDGKSADKDPSLWELYCCNSAVCGVLISDASEEFRHSPSARNIINRCHNLGFLSVQDPGLPPPTYICPAVATSHTENGLPCQKRESSASNPVKTTNLPTGTRETRVPSARHTPTSTLSDSEAAGVNQEDDEQLGNKGSTGLSAGDKAAVAICSVVGIIAILGLLFWCFRRKRFDHRYLRDVRRRFKLHGPQSTGSPISVLLPTGTVPRQPATPLTPPPRLKERKLLPTILVPGRPAPASEDRSFSISARSYRPAPRGGGGHSSRSSSLGGSRSDGAFYKGRPLPKVHETLLPTLSHHVTAAGKTASLSSSASNRTTTTLRTSTTTNSVAPVPAAASLALTPPVSPRRPQRPHEAPLEIPDLVRPGPDRGHGPGPGPPPNRALPPAPPLASASASTVSLALTQNQGQHQQQPSAQVHGDSGADTGIANSNPAQEVALQQESQDFREHTERYGREPRGSWGSWGGSGGGAPGVVSMSPQKAGGGGGASMNSPVLEEADLERMGGRYRGI</sequence>
<dbReference type="GeneID" id="39581828"/>
<feature type="compositionally biased region" description="Low complexity" evidence="1">
    <location>
        <begin position="374"/>
        <end position="411"/>
    </location>
</feature>
<dbReference type="EMBL" id="ML119051">
    <property type="protein sequence ID" value="ROT43487.1"/>
    <property type="molecule type" value="Genomic_DNA"/>
</dbReference>
<protein>
    <submittedName>
        <fullName evidence="3">Uncharacterized protein</fullName>
    </submittedName>
</protein>
<feature type="region of interest" description="Disordered" evidence="1">
    <location>
        <begin position="372"/>
        <end position="577"/>
    </location>
</feature>
<proteinExistence type="predicted"/>
<dbReference type="RefSeq" id="XP_028471293.1">
    <property type="nucleotide sequence ID" value="XM_028613350.1"/>
</dbReference>
<dbReference type="AlphaFoldDB" id="A0A3N2Q9V1"/>
<dbReference type="STRING" id="1314773.A0A3N2Q9V1"/>
<feature type="compositionally biased region" description="Pro residues" evidence="1">
    <location>
        <begin position="443"/>
        <end position="457"/>
    </location>
</feature>